<dbReference type="Proteomes" id="UP000824281">
    <property type="component" value="Chromosome"/>
</dbReference>
<dbReference type="EMBL" id="CP081295">
    <property type="protein sequence ID" value="QZD89184.1"/>
    <property type="molecule type" value="Genomic_DNA"/>
</dbReference>
<keyword evidence="2" id="KW-1185">Reference proteome</keyword>
<organism evidence="1 2">
    <name type="scientific">Qipengyuania aurantiaca</name>
    <dbReference type="NCBI Taxonomy" id="2867233"/>
    <lineage>
        <taxon>Bacteria</taxon>
        <taxon>Pseudomonadati</taxon>
        <taxon>Pseudomonadota</taxon>
        <taxon>Alphaproteobacteria</taxon>
        <taxon>Sphingomonadales</taxon>
        <taxon>Erythrobacteraceae</taxon>
        <taxon>Qipengyuania</taxon>
    </lineage>
</organism>
<proteinExistence type="predicted"/>
<name>A0ABX8ZJT4_9SPHN</name>
<evidence type="ECO:0000313" key="1">
    <source>
        <dbReference type="EMBL" id="QZD89184.1"/>
    </source>
</evidence>
<gene>
    <name evidence="1" type="ORF">K3148_10090</name>
</gene>
<accession>A0ABX8ZJT4</accession>
<protein>
    <submittedName>
        <fullName evidence="1">Uncharacterized protein</fullName>
    </submittedName>
</protein>
<reference evidence="1 2" key="1">
    <citation type="submission" date="2021-08" db="EMBL/GenBank/DDBJ databases">
        <title>Comparative Genomics Analysis of the Genus Qipengyuania Reveals Extensive Genetic Diversity and Metabolic Versatility, Including the Description of Fifteen Novel Species.</title>
        <authorList>
            <person name="Liu Y."/>
        </authorList>
    </citation>
    <scope>NUCLEOTIDE SEQUENCE [LARGE SCALE GENOMIC DNA]</scope>
    <source>
        <strain evidence="1 2">1NDH13</strain>
    </source>
</reference>
<sequence length="109" mass="12048">MADYDQSFDAIAFSGTLRRNEECIVLIGSDGTRYVPVFRTTADATELARRFDLAGGERVTVNGMNRFPSDGPGAEKFRPWAECGGHFFTYGGIDREWSKPPRPVNAPEG</sequence>
<dbReference type="RefSeq" id="WP_221424687.1">
    <property type="nucleotide sequence ID" value="NZ_CP081295.1"/>
</dbReference>
<evidence type="ECO:0000313" key="2">
    <source>
        <dbReference type="Proteomes" id="UP000824281"/>
    </source>
</evidence>